<evidence type="ECO:0000256" key="1">
    <source>
        <dbReference type="SAM" id="MobiDB-lite"/>
    </source>
</evidence>
<keyword evidence="3" id="KW-1185">Reference proteome</keyword>
<evidence type="ECO:0000313" key="2">
    <source>
        <dbReference type="EMBL" id="GJN10104.1"/>
    </source>
</evidence>
<dbReference type="Proteomes" id="UP001054889">
    <property type="component" value="Unassembled WGS sequence"/>
</dbReference>
<feature type="compositionally biased region" description="Acidic residues" evidence="1">
    <location>
        <begin position="236"/>
        <end position="252"/>
    </location>
</feature>
<proteinExistence type="predicted"/>
<comment type="caution">
    <text evidence="2">The sequence shown here is derived from an EMBL/GenBank/DDBJ whole genome shotgun (WGS) entry which is preliminary data.</text>
</comment>
<feature type="region of interest" description="Disordered" evidence="1">
    <location>
        <begin position="165"/>
        <end position="260"/>
    </location>
</feature>
<gene>
    <name evidence="2" type="primary">ga28168</name>
    <name evidence="2" type="ORF">PR202_ga28168</name>
</gene>
<dbReference type="AlphaFoldDB" id="A0AAV5DH03"/>
<protein>
    <submittedName>
        <fullName evidence="2">Uncharacterized protein</fullName>
    </submittedName>
</protein>
<name>A0AAV5DH03_ELECO</name>
<reference evidence="2" key="1">
    <citation type="journal article" date="2018" name="DNA Res.">
        <title>Multiple hybrid de novo genome assembly of finger millet, an orphan allotetraploid crop.</title>
        <authorList>
            <person name="Hatakeyama M."/>
            <person name="Aluri S."/>
            <person name="Balachadran M.T."/>
            <person name="Sivarajan S.R."/>
            <person name="Patrignani A."/>
            <person name="Gruter S."/>
            <person name="Poveda L."/>
            <person name="Shimizu-Inatsugi R."/>
            <person name="Baeten J."/>
            <person name="Francoijs K.J."/>
            <person name="Nataraja K.N."/>
            <person name="Reddy Y.A.N."/>
            <person name="Phadnis S."/>
            <person name="Ravikumar R.L."/>
            <person name="Schlapbach R."/>
            <person name="Sreeman S.M."/>
            <person name="Shimizu K.K."/>
        </authorList>
    </citation>
    <scope>NUCLEOTIDE SEQUENCE</scope>
</reference>
<organism evidence="2 3">
    <name type="scientific">Eleusine coracana subsp. coracana</name>
    <dbReference type="NCBI Taxonomy" id="191504"/>
    <lineage>
        <taxon>Eukaryota</taxon>
        <taxon>Viridiplantae</taxon>
        <taxon>Streptophyta</taxon>
        <taxon>Embryophyta</taxon>
        <taxon>Tracheophyta</taxon>
        <taxon>Spermatophyta</taxon>
        <taxon>Magnoliopsida</taxon>
        <taxon>Liliopsida</taxon>
        <taxon>Poales</taxon>
        <taxon>Poaceae</taxon>
        <taxon>PACMAD clade</taxon>
        <taxon>Chloridoideae</taxon>
        <taxon>Cynodonteae</taxon>
        <taxon>Eleusininae</taxon>
        <taxon>Eleusine</taxon>
    </lineage>
</organism>
<accession>A0AAV5DH03</accession>
<feature type="compositionally biased region" description="Basic residues" evidence="1">
    <location>
        <begin position="215"/>
        <end position="225"/>
    </location>
</feature>
<reference evidence="2" key="2">
    <citation type="submission" date="2021-12" db="EMBL/GenBank/DDBJ databases">
        <title>Resequencing data analysis of finger millet.</title>
        <authorList>
            <person name="Hatakeyama M."/>
            <person name="Aluri S."/>
            <person name="Balachadran M.T."/>
            <person name="Sivarajan S.R."/>
            <person name="Poveda L."/>
            <person name="Shimizu-Inatsugi R."/>
            <person name="Schlapbach R."/>
            <person name="Sreeman S.M."/>
            <person name="Shimizu K.K."/>
        </authorList>
    </citation>
    <scope>NUCLEOTIDE SEQUENCE</scope>
</reference>
<evidence type="ECO:0000313" key="3">
    <source>
        <dbReference type="Proteomes" id="UP001054889"/>
    </source>
</evidence>
<sequence length="289" mass="31484">MQPSINPFRTIVFTSAVYTKTSGRHTSFLILEIISRSLSVIPAPASARTMMANVTGMGRTPPSDISSNSLAASSTWPAAASAPRTRLHAWTPSWMSNSWRKRRSTWSARRGRRAAVWRRTRRVSCGWETGFPCARMRSGSWSAAAGRPAAESSEASAWNAGKQWRKPFWRPAQWKKGSASGGGGGGRALRTSATRVGGTRRSLERSATTGGPQRWWRRSASRRKRASGERRRAEAEVEAECGEAVEGDEAEEMSGSQSARRTVAAAAVDGPEEEWEEGLGCVVVSRRSA</sequence>
<dbReference type="EMBL" id="BQKI01000017">
    <property type="protein sequence ID" value="GJN10104.1"/>
    <property type="molecule type" value="Genomic_DNA"/>
</dbReference>
<feature type="compositionally biased region" description="Basic and acidic residues" evidence="1">
    <location>
        <begin position="226"/>
        <end position="235"/>
    </location>
</feature>